<feature type="transmembrane region" description="Helical" evidence="1">
    <location>
        <begin position="12"/>
        <end position="28"/>
    </location>
</feature>
<sequence>MRHPYAPLMRLELAALGLALLLAIVAFFHLEHQWIVLFMLYILSISLLINGYIELKKQQLASCISQLLRAVILLVFTTILYF</sequence>
<comment type="caution">
    <text evidence="2">The sequence shown here is derived from an EMBL/GenBank/DDBJ whole genome shotgun (WGS) entry which is preliminary data.</text>
</comment>
<evidence type="ECO:0000256" key="1">
    <source>
        <dbReference type="SAM" id="Phobius"/>
    </source>
</evidence>
<dbReference type="RefSeq" id="WP_289216166.1">
    <property type="nucleotide sequence ID" value="NZ_JAPVRC010000005.1"/>
</dbReference>
<dbReference type="EMBL" id="JBHTBY010000001">
    <property type="protein sequence ID" value="MFC7319415.1"/>
    <property type="molecule type" value="Genomic_DNA"/>
</dbReference>
<reference evidence="3" key="1">
    <citation type="journal article" date="2019" name="Int. J. Syst. Evol. Microbiol.">
        <title>The Global Catalogue of Microorganisms (GCM) 10K type strain sequencing project: providing services to taxonomists for standard genome sequencing and annotation.</title>
        <authorList>
            <consortium name="The Broad Institute Genomics Platform"/>
            <consortium name="The Broad Institute Genome Sequencing Center for Infectious Disease"/>
            <person name="Wu L."/>
            <person name="Ma J."/>
        </authorList>
    </citation>
    <scope>NUCLEOTIDE SEQUENCE [LARGE SCALE GENOMIC DNA]</scope>
    <source>
        <strain evidence="3">CCUG 73951</strain>
    </source>
</reference>
<feature type="transmembrane region" description="Helical" evidence="1">
    <location>
        <begin position="34"/>
        <end position="53"/>
    </location>
</feature>
<feature type="transmembrane region" description="Helical" evidence="1">
    <location>
        <begin position="60"/>
        <end position="81"/>
    </location>
</feature>
<keyword evidence="1" id="KW-0812">Transmembrane</keyword>
<organism evidence="2 3">
    <name type="scientific">Halobacillus campisalis</name>
    <dbReference type="NCBI Taxonomy" id="435909"/>
    <lineage>
        <taxon>Bacteria</taxon>
        <taxon>Bacillati</taxon>
        <taxon>Bacillota</taxon>
        <taxon>Bacilli</taxon>
        <taxon>Bacillales</taxon>
        <taxon>Bacillaceae</taxon>
        <taxon>Halobacillus</taxon>
    </lineage>
</organism>
<keyword evidence="1" id="KW-0472">Membrane</keyword>
<accession>A0ABW2JZS6</accession>
<gene>
    <name evidence="2" type="ORF">ACFQMN_00780</name>
</gene>
<evidence type="ECO:0000313" key="2">
    <source>
        <dbReference type="EMBL" id="MFC7319415.1"/>
    </source>
</evidence>
<dbReference type="Proteomes" id="UP001596494">
    <property type="component" value="Unassembled WGS sequence"/>
</dbReference>
<name>A0ABW2JZS6_9BACI</name>
<proteinExistence type="predicted"/>
<keyword evidence="3" id="KW-1185">Reference proteome</keyword>
<protein>
    <submittedName>
        <fullName evidence="2">Uncharacterized protein</fullName>
    </submittedName>
</protein>
<keyword evidence="1" id="KW-1133">Transmembrane helix</keyword>
<evidence type="ECO:0000313" key="3">
    <source>
        <dbReference type="Proteomes" id="UP001596494"/>
    </source>
</evidence>